<feature type="signal peptide" evidence="1">
    <location>
        <begin position="1"/>
        <end position="20"/>
    </location>
</feature>
<proteinExistence type="predicted"/>
<reference evidence="2 3" key="1">
    <citation type="submission" date="2018-08" db="EMBL/GenBank/DDBJ databases">
        <title>A genome reference for cultivated species of the human gut microbiota.</title>
        <authorList>
            <person name="Zou Y."/>
            <person name="Xue W."/>
            <person name="Luo G."/>
        </authorList>
    </citation>
    <scope>NUCLEOTIDE SEQUENCE [LARGE SCALE GENOMIC DNA]</scope>
    <source>
        <strain evidence="2 3">AM16-54</strain>
    </source>
</reference>
<dbReference type="Proteomes" id="UP000284548">
    <property type="component" value="Unassembled WGS sequence"/>
</dbReference>
<dbReference type="AlphaFoldDB" id="A0A414XXX8"/>
<sequence length="113" mass="12056">MKKIMISLMMVVAATTTSFAKSNNTDVANAVKSVAEQVKQAPSGTVYGVVENTKHHIVVKTPFGKYTIEKKDGGVSFMGISAKLVSAKNGVYQVKSSLGNFSVNTRKGTITKK</sequence>
<dbReference type="EMBL" id="QRKB01000040">
    <property type="protein sequence ID" value="RHH78733.1"/>
    <property type="molecule type" value="Genomic_DNA"/>
</dbReference>
<organism evidence="2 3">
    <name type="scientific">Segatella copri</name>
    <dbReference type="NCBI Taxonomy" id="165179"/>
    <lineage>
        <taxon>Bacteria</taxon>
        <taxon>Pseudomonadati</taxon>
        <taxon>Bacteroidota</taxon>
        <taxon>Bacteroidia</taxon>
        <taxon>Bacteroidales</taxon>
        <taxon>Prevotellaceae</taxon>
        <taxon>Segatella</taxon>
    </lineage>
</organism>
<dbReference type="RefSeq" id="WP_118255507.1">
    <property type="nucleotide sequence ID" value="NZ_QRKB01000040.1"/>
</dbReference>
<evidence type="ECO:0000313" key="2">
    <source>
        <dbReference type="EMBL" id="RHH78733.1"/>
    </source>
</evidence>
<keyword evidence="1" id="KW-0732">Signal</keyword>
<feature type="chain" id="PRO_5019150777" evidence="1">
    <location>
        <begin position="21"/>
        <end position="113"/>
    </location>
</feature>
<evidence type="ECO:0000313" key="3">
    <source>
        <dbReference type="Proteomes" id="UP000284548"/>
    </source>
</evidence>
<evidence type="ECO:0000256" key="1">
    <source>
        <dbReference type="SAM" id="SignalP"/>
    </source>
</evidence>
<protein>
    <submittedName>
        <fullName evidence="2">Uncharacterized protein</fullName>
    </submittedName>
</protein>
<name>A0A414XXX8_9BACT</name>
<gene>
    <name evidence="2" type="ORF">DW192_12935</name>
</gene>
<accession>A0A414XXX8</accession>
<comment type="caution">
    <text evidence="2">The sequence shown here is derived from an EMBL/GenBank/DDBJ whole genome shotgun (WGS) entry which is preliminary data.</text>
</comment>